<reference evidence="1" key="1">
    <citation type="submission" date="2018-02" db="EMBL/GenBank/DDBJ databases">
        <title>Rhizophora mucronata_Transcriptome.</title>
        <authorList>
            <person name="Meera S.P."/>
            <person name="Sreeshan A."/>
            <person name="Augustine A."/>
        </authorList>
    </citation>
    <scope>NUCLEOTIDE SEQUENCE</scope>
    <source>
        <tissue evidence="1">Leaf</tissue>
    </source>
</reference>
<dbReference type="EMBL" id="GGEC01039912">
    <property type="protein sequence ID" value="MBX20396.1"/>
    <property type="molecule type" value="Transcribed_RNA"/>
</dbReference>
<accession>A0A2P2LR07</accession>
<sequence length="21" mass="2767">MVHFHHLIYRKIIHFIHKIRQ</sequence>
<name>A0A2P2LR07_RHIMU</name>
<protein>
    <submittedName>
        <fullName evidence="1">Uncharacterized protein</fullName>
    </submittedName>
</protein>
<proteinExistence type="predicted"/>
<dbReference type="AlphaFoldDB" id="A0A2P2LR07"/>
<organism evidence="1">
    <name type="scientific">Rhizophora mucronata</name>
    <name type="common">Asiatic mangrove</name>
    <dbReference type="NCBI Taxonomy" id="61149"/>
    <lineage>
        <taxon>Eukaryota</taxon>
        <taxon>Viridiplantae</taxon>
        <taxon>Streptophyta</taxon>
        <taxon>Embryophyta</taxon>
        <taxon>Tracheophyta</taxon>
        <taxon>Spermatophyta</taxon>
        <taxon>Magnoliopsida</taxon>
        <taxon>eudicotyledons</taxon>
        <taxon>Gunneridae</taxon>
        <taxon>Pentapetalae</taxon>
        <taxon>rosids</taxon>
        <taxon>fabids</taxon>
        <taxon>Malpighiales</taxon>
        <taxon>Rhizophoraceae</taxon>
        <taxon>Rhizophora</taxon>
    </lineage>
</organism>
<evidence type="ECO:0000313" key="1">
    <source>
        <dbReference type="EMBL" id="MBX20396.1"/>
    </source>
</evidence>